<dbReference type="GO" id="GO:0051539">
    <property type="term" value="F:4 iron, 4 sulfur cluster binding"/>
    <property type="evidence" value="ECO:0007669"/>
    <property type="project" value="UniProtKB-KW"/>
</dbReference>
<evidence type="ECO:0000259" key="5">
    <source>
        <dbReference type="PROSITE" id="PS51379"/>
    </source>
</evidence>
<reference evidence="6 7" key="1">
    <citation type="submission" date="2019-07" db="EMBL/GenBank/DDBJ databases">
        <title>Insights of Desulfuromonas acetexigens electromicrobiology.</title>
        <authorList>
            <person name="Katuri K."/>
            <person name="Sapireddy V."/>
            <person name="Shaw D.R."/>
            <person name="Saikaly P."/>
        </authorList>
    </citation>
    <scope>NUCLEOTIDE SEQUENCE [LARGE SCALE GENOMIC DNA]</scope>
    <source>
        <strain evidence="6 7">2873</strain>
    </source>
</reference>
<dbReference type="InterPro" id="IPR017900">
    <property type="entry name" value="4Fe4S_Fe_S_CS"/>
</dbReference>
<dbReference type="PROSITE" id="PS00198">
    <property type="entry name" value="4FE4S_FER_1"/>
    <property type="match status" value="1"/>
</dbReference>
<evidence type="ECO:0000256" key="3">
    <source>
        <dbReference type="ARBA" id="ARBA00023004"/>
    </source>
</evidence>
<keyword evidence="3" id="KW-0408">Iron</keyword>
<comment type="caution">
    <text evidence="6">The sequence shown here is derived from an EMBL/GenBank/DDBJ whole genome shotgun (WGS) entry which is preliminary data.</text>
</comment>
<dbReference type="Proteomes" id="UP000317155">
    <property type="component" value="Unassembled WGS sequence"/>
</dbReference>
<evidence type="ECO:0000313" key="7">
    <source>
        <dbReference type="Proteomes" id="UP000317155"/>
    </source>
</evidence>
<keyword evidence="4" id="KW-0411">Iron-sulfur</keyword>
<dbReference type="SUPFAM" id="SSF54862">
    <property type="entry name" value="4Fe-4S ferredoxins"/>
    <property type="match status" value="1"/>
</dbReference>
<dbReference type="InterPro" id="IPR050572">
    <property type="entry name" value="Fe-S_Ferredoxin"/>
</dbReference>
<feature type="domain" description="4Fe-4S ferredoxin-type" evidence="5">
    <location>
        <begin position="320"/>
        <end position="349"/>
    </location>
</feature>
<keyword evidence="2" id="KW-0479">Metal-binding</keyword>
<accession>A0A550JAQ6</accession>
<keyword evidence="7" id="KW-1185">Reference proteome</keyword>
<dbReference type="PANTHER" id="PTHR43687:SF1">
    <property type="entry name" value="FERREDOXIN III"/>
    <property type="match status" value="1"/>
</dbReference>
<dbReference type="RefSeq" id="WP_092058587.1">
    <property type="nucleotide sequence ID" value="NZ_FOJJ01000040.1"/>
</dbReference>
<keyword evidence="1" id="KW-0004">4Fe-4S</keyword>
<dbReference type="Pfam" id="PF12838">
    <property type="entry name" value="Fer4_7"/>
    <property type="match status" value="1"/>
</dbReference>
<dbReference type="EMBL" id="VJVV01000008">
    <property type="protein sequence ID" value="TRO80328.1"/>
    <property type="molecule type" value="Genomic_DNA"/>
</dbReference>
<organism evidence="6 7">
    <name type="scientific">Trichloromonas acetexigens</name>
    <dbReference type="NCBI Taxonomy" id="38815"/>
    <lineage>
        <taxon>Bacteria</taxon>
        <taxon>Pseudomonadati</taxon>
        <taxon>Thermodesulfobacteriota</taxon>
        <taxon>Desulfuromonadia</taxon>
        <taxon>Desulfuromonadales</taxon>
        <taxon>Trichloromonadaceae</taxon>
        <taxon>Trichloromonas</taxon>
    </lineage>
</organism>
<feature type="domain" description="4Fe-4S ferredoxin-type" evidence="5">
    <location>
        <begin position="283"/>
        <end position="312"/>
    </location>
</feature>
<dbReference type="OrthoDB" id="5422255at2"/>
<dbReference type="InterPro" id="IPR017896">
    <property type="entry name" value="4Fe4S_Fe-S-bd"/>
</dbReference>
<sequence length="425" mass="47510">MAHLTSRSGYRLLEERLNRFPQGTTPSELLDRIFSLLFSDEEARRMAQLPLRPFSAARAARAWKIGLTEAEELLDRLASRMLLIDMEIYGERLFVLPPPMVGFFEFALMRTRDDLDQKLLSELYHQYIDVENDFIRNLFVGGDTQIGRMLVRESALSAEQSLHVLDYERAGAILRDAQHIGVGLCYCRHKKQHLGTACAAPLETCLSLNRAAGSLIRHGYARRIEVTEGLELLHRAQEAKLVQFAENVREDVNFICNCCACCCDALGAARRFAPLHPIHTSNFIAAVSEERCKGCGRCVAACPVDAITLATAQADGFGRKTARVDAARCLGCGLCPSSCPFTALRLDRRPQRVITPVNAAHRIVLMAIERGTLQHLIFDNQVLFSHRALAALLGAILKLPPVKRLLAGEQIRSKYLESLCRRWDG</sequence>
<evidence type="ECO:0000256" key="1">
    <source>
        <dbReference type="ARBA" id="ARBA00022485"/>
    </source>
</evidence>
<evidence type="ECO:0000256" key="2">
    <source>
        <dbReference type="ARBA" id="ARBA00022723"/>
    </source>
</evidence>
<dbReference type="PANTHER" id="PTHR43687">
    <property type="entry name" value="ADENYLYLSULFATE REDUCTASE, BETA SUBUNIT"/>
    <property type="match status" value="1"/>
</dbReference>
<name>A0A550JAQ6_9BACT</name>
<gene>
    <name evidence="6" type="ORF">FL622_11915</name>
</gene>
<dbReference type="PROSITE" id="PS51379">
    <property type="entry name" value="4FE4S_FER_2"/>
    <property type="match status" value="2"/>
</dbReference>
<protein>
    <submittedName>
        <fullName evidence="6">4Fe-4S dicluster domain-containing protein</fullName>
    </submittedName>
</protein>
<dbReference type="AlphaFoldDB" id="A0A550JAQ6"/>
<evidence type="ECO:0000256" key="4">
    <source>
        <dbReference type="ARBA" id="ARBA00023014"/>
    </source>
</evidence>
<proteinExistence type="predicted"/>
<dbReference type="GO" id="GO:0046872">
    <property type="term" value="F:metal ion binding"/>
    <property type="evidence" value="ECO:0007669"/>
    <property type="project" value="UniProtKB-KW"/>
</dbReference>
<evidence type="ECO:0000313" key="6">
    <source>
        <dbReference type="EMBL" id="TRO80328.1"/>
    </source>
</evidence>
<dbReference type="Gene3D" id="3.30.70.3270">
    <property type="match status" value="1"/>
</dbReference>